<dbReference type="OrthoDB" id="37659at2759"/>
<keyword evidence="2" id="KW-1185">Reference proteome</keyword>
<organism evidence="1 2">
    <name type="scientific">Obba rivulosa</name>
    <dbReference type="NCBI Taxonomy" id="1052685"/>
    <lineage>
        <taxon>Eukaryota</taxon>
        <taxon>Fungi</taxon>
        <taxon>Dikarya</taxon>
        <taxon>Basidiomycota</taxon>
        <taxon>Agaricomycotina</taxon>
        <taxon>Agaricomycetes</taxon>
        <taxon>Polyporales</taxon>
        <taxon>Gelatoporiaceae</taxon>
        <taxon>Obba</taxon>
    </lineage>
</organism>
<gene>
    <name evidence="1" type="ORF">OBBRIDRAFT_835607</name>
</gene>
<accession>A0A8E2AWY7</accession>
<evidence type="ECO:0000313" key="1">
    <source>
        <dbReference type="EMBL" id="OCH89669.1"/>
    </source>
</evidence>
<name>A0A8E2AWY7_9APHY</name>
<protein>
    <submittedName>
        <fullName evidence="1">Uncharacterized protein</fullName>
    </submittedName>
</protein>
<sequence>MPLVILRSGSYSQSALRHSFLEGFCIPVHRRLESSGRHRTTIVHERSHLRYTNWGPLTMYSTFSEVGMAVHFRVAVMDRTSRKALEAIAEREPVRKPDGESNYQDWIESVLDKAVRQTVVSRGNVEDVLDQAKRCGSRVG</sequence>
<dbReference type="AlphaFoldDB" id="A0A8E2AWY7"/>
<proteinExistence type="predicted"/>
<evidence type="ECO:0000313" key="2">
    <source>
        <dbReference type="Proteomes" id="UP000250043"/>
    </source>
</evidence>
<dbReference type="EMBL" id="KV722421">
    <property type="protein sequence ID" value="OCH89669.1"/>
    <property type="molecule type" value="Genomic_DNA"/>
</dbReference>
<dbReference type="Proteomes" id="UP000250043">
    <property type="component" value="Unassembled WGS sequence"/>
</dbReference>
<reference evidence="1 2" key="1">
    <citation type="submission" date="2016-07" db="EMBL/GenBank/DDBJ databases">
        <title>Draft genome of the white-rot fungus Obba rivulosa 3A-2.</title>
        <authorList>
            <consortium name="DOE Joint Genome Institute"/>
            <person name="Miettinen O."/>
            <person name="Riley R."/>
            <person name="Acob R."/>
            <person name="Barry K."/>
            <person name="Cullen D."/>
            <person name="De Vries R."/>
            <person name="Hainaut M."/>
            <person name="Hatakka A."/>
            <person name="Henrissat B."/>
            <person name="Hilden K."/>
            <person name="Kuo R."/>
            <person name="Labutti K."/>
            <person name="Lipzen A."/>
            <person name="Makela M.R."/>
            <person name="Sandor L."/>
            <person name="Spatafora J.W."/>
            <person name="Grigoriev I.V."/>
            <person name="Hibbett D.S."/>
        </authorList>
    </citation>
    <scope>NUCLEOTIDE SEQUENCE [LARGE SCALE GENOMIC DNA]</scope>
    <source>
        <strain evidence="1 2">3A-2</strain>
    </source>
</reference>